<keyword evidence="3" id="KW-1185">Reference proteome</keyword>
<reference evidence="3" key="1">
    <citation type="journal article" date="2019" name="Int. J. Syst. Evol. Microbiol.">
        <title>The Global Catalogue of Microorganisms (GCM) 10K type strain sequencing project: providing services to taxonomists for standard genome sequencing and annotation.</title>
        <authorList>
            <consortium name="The Broad Institute Genomics Platform"/>
            <consortium name="The Broad Institute Genome Sequencing Center for Infectious Disease"/>
            <person name="Wu L."/>
            <person name="Ma J."/>
        </authorList>
    </citation>
    <scope>NUCLEOTIDE SEQUENCE [LARGE SCALE GENOMIC DNA]</scope>
    <source>
        <strain evidence="3">KCTC 52042</strain>
    </source>
</reference>
<dbReference type="Proteomes" id="UP001597460">
    <property type="component" value="Unassembled WGS sequence"/>
</dbReference>
<gene>
    <name evidence="2" type="ORF">ACFSVN_01440</name>
</gene>
<accession>A0ABW5JI65</accession>
<dbReference type="RefSeq" id="WP_390297511.1">
    <property type="nucleotide sequence ID" value="NZ_JBHULI010000002.1"/>
</dbReference>
<evidence type="ECO:0000313" key="2">
    <source>
        <dbReference type="EMBL" id="MFD2531103.1"/>
    </source>
</evidence>
<dbReference type="InterPro" id="IPR012938">
    <property type="entry name" value="Glc/Sorbosone_DH"/>
</dbReference>
<evidence type="ECO:0000313" key="3">
    <source>
        <dbReference type="Proteomes" id="UP001597460"/>
    </source>
</evidence>
<dbReference type="SUPFAM" id="SSF50952">
    <property type="entry name" value="Soluble quinoprotein glucose dehydrogenase"/>
    <property type="match status" value="1"/>
</dbReference>
<dbReference type="Pfam" id="PF07995">
    <property type="entry name" value="GSDH"/>
    <property type="match status" value="1"/>
</dbReference>
<dbReference type="InterPro" id="IPR011042">
    <property type="entry name" value="6-blade_b-propeller_TolB-like"/>
</dbReference>
<organism evidence="2 3">
    <name type="scientific">Gracilimonas halophila</name>
    <dbReference type="NCBI Taxonomy" id="1834464"/>
    <lineage>
        <taxon>Bacteria</taxon>
        <taxon>Pseudomonadati</taxon>
        <taxon>Balneolota</taxon>
        <taxon>Balneolia</taxon>
        <taxon>Balneolales</taxon>
        <taxon>Balneolaceae</taxon>
        <taxon>Gracilimonas</taxon>
    </lineage>
</organism>
<protein>
    <submittedName>
        <fullName evidence="2">PQQ-dependent sugar dehydrogenase</fullName>
        <ecNumber evidence="2">1.1.5.-</ecNumber>
    </submittedName>
</protein>
<dbReference type="PANTHER" id="PTHR19328:SF75">
    <property type="entry name" value="ALDOSE SUGAR DEHYDROGENASE YLII"/>
    <property type="match status" value="1"/>
</dbReference>
<dbReference type="GO" id="GO:0016491">
    <property type="term" value="F:oxidoreductase activity"/>
    <property type="evidence" value="ECO:0007669"/>
    <property type="project" value="UniProtKB-KW"/>
</dbReference>
<dbReference type="Gene3D" id="2.120.10.30">
    <property type="entry name" value="TolB, C-terminal domain"/>
    <property type="match status" value="1"/>
</dbReference>
<proteinExistence type="predicted"/>
<name>A0ABW5JI65_9BACT</name>
<dbReference type="EC" id="1.1.5.-" evidence="2"/>
<dbReference type="EMBL" id="JBHULI010000002">
    <property type="protein sequence ID" value="MFD2531103.1"/>
    <property type="molecule type" value="Genomic_DNA"/>
</dbReference>
<evidence type="ECO:0000259" key="1">
    <source>
        <dbReference type="Pfam" id="PF07995"/>
    </source>
</evidence>
<dbReference type="InterPro" id="IPR011041">
    <property type="entry name" value="Quinoprot_gluc/sorb_DH_b-prop"/>
</dbReference>
<dbReference type="PROSITE" id="PS51257">
    <property type="entry name" value="PROKAR_LIPOPROTEIN"/>
    <property type="match status" value="1"/>
</dbReference>
<feature type="domain" description="Glucose/Sorbosone dehydrogenase" evidence="1">
    <location>
        <begin position="51"/>
        <end position="371"/>
    </location>
</feature>
<comment type="caution">
    <text evidence="2">The sequence shown here is derived from an EMBL/GenBank/DDBJ whole genome shotgun (WGS) entry which is preliminary data.</text>
</comment>
<keyword evidence="2" id="KW-0560">Oxidoreductase</keyword>
<dbReference type="PANTHER" id="PTHR19328">
    <property type="entry name" value="HEDGEHOG-INTERACTING PROTEIN"/>
    <property type="match status" value="1"/>
</dbReference>
<sequence length="381" mass="41284">MSIKKIATNLGMILAGLLVMVGCNGEAGEAQSQPAEISVEAEKVVDGIRIGWGIAFLPDGDMLITEKSGTLYRISNGEIAAEITDGIPSDLDVNGQGGFLDIELHPNYEENGWIYFSHASSAGSGEGSNTAIIRAKLENDALVDAEVLYKAVPNTTRGQHYGSRIVFDNNGYMFFSIGDRGNRDVLPQDITMDGGKIYRLNDDGSIPSDNPFVGEDGAKEATYSYGHRNPQGMALNPQSGMVWANEHGPRGGDEINIIELGNNYGWPVISYGINYNGTEFTEDTARAGMEQPVLYWDPSIAPAGMTFVTSDKYPGWEGDLLVASLKFSYIAHLEVDGNEILEETKLVEGVGRIRAIEEAPDGYIYFTAEGDGIYRLVPSEN</sequence>